<organism evidence="9 10">
    <name type="scientific">Rhodanobacter glycinis</name>
    <dbReference type="NCBI Taxonomy" id="582702"/>
    <lineage>
        <taxon>Bacteria</taxon>
        <taxon>Pseudomonadati</taxon>
        <taxon>Pseudomonadota</taxon>
        <taxon>Gammaproteobacteria</taxon>
        <taxon>Lysobacterales</taxon>
        <taxon>Rhodanobacteraceae</taxon>
        <taxon>Rhodanobacter</taxon>
    </lineage>
</organism>
<keyword evidence="4" id="KW-0560">Oxidoreductase</keyword>
<evidence type="ECO:0000313" key="10">
    <source>
        <dbReference type="Proteomes" id="UP000198725"/>
    </source>
</evidence>
<dbReference type="InterPro" id="IPR053998">
    <property type="entry name" value="ACDH-11_C"/>
</dbReference>
<dbReference type="AlphaFoldDB" id="A0A1I4FT47"/>
<evidence type="ECO:0000256" key="4">
    <source>
        <dbReference type="RuleBase" id="RU362125"/>
    </source>
</evidence>
<dbReference type="InterPro" id="IPR052904">
    <property type="entry name" value="Acyl-CoA_dehydrogenase-like"/>
</dbReference>
<evidence type="ECO:0000256" key="3">
    <source>
        <dbReference type="ARBA" id="ARBA00022827"/>
    </source>
</evidence>
<dbReference type="RefSeq" id="WP_092705114.1">
    <property type="nucleotide sequence ID" value="NZ_FOSR01000019.1"/>
</dbReference>
<evidence type="ECO:0000259" key="6">
    <source>
        <dbReference type="Pfam" id="PF02770"/>
    </source>
</evidence>
<evidence type="ECO:0000256" key="1">
    <source>
        <dbReference type="ARBA" id="ARBA00009347"/>
    </source>
</evidence>
<dbReference type="SUPFAM" id="SSF47203">
    <property type="entry name" value="Acyl-CoA dehydrogenase C-terminal domain-like"/>
    <property type="match status" value="1"/>
</dbReference>
<dbReference type="SUPFAM" id="SSF56645">
    <property type="entry name" value="Acyl-CoA dehydrogenase NM domain-like"/>
    <property type="match status" value="1"/>
</dbReference>
<evidence type="ECO:0000259" key="5">
    <source>
        <dbReference type="Pfam" id="PF00441"/>
    </source>
</evidence>
<keyword evidence="3 4" id="KW-0274">FAD</keyword>
<dbReference type="Proteomes" id="UP000198725">
    <property type="component" value="Unassembled WGS sequence"/>
</dbReference>
<dbReference type="InterPro" id="IPR009075">
    <property type="entry name" value="AcylCo_DH/oxidase_C"/>
</dbReference>
<dbReference type="InterPro" id="IPR006091">
    <property type="entry name" value="Acyl-CoA_Oxase/DH_mid-dom"/>
</dbReference>
<dbReference type="Gene3D" id="2.40.110.20">
    <property type="match status" value="1"/>
</dbReference>
<dbReference type="Gene3D" id="1.20.140.10">
    <property type="entry name" value="Butyryl-CoA Dehydrogenase, subunit A, domain 3"/>
    <property type="match status" value="1"/>
</dbReference>
<evidence type="ECO:0000256" key="2">
    <source>
        <dbReference type="ARBA" id="ARBA00022630"/>
    </source>
</evidence>
<feature type="domain" description="Acyl-CoA oxidase/dehydrogenase middle" evidence="6">
    <location>
        <begin position="167"/>
        <end position="265"/>
    </location>
</feature>
<dbReference type="GO" id="GO:0003995">
    <property type="term" value="F:acyl-CoA dehydrogenase activity"/>
    <property type="evidence" value="ECO:0007669"/>
    <property type="project" value="TreeGrafter"/>
</dbReference>
<dbReference type="Pfam" id="PF18158">
    <property type="entry name" value="AidB_N"/>
    <property type="match status" value="1"/>
</dbReference>
<evidence type="ECO:0000259" key="7">
    <source>
        <dbReference type="Pfam" id="PF18158"/>
    </source>
</evidence>
<keyword evidence="2 4" id="KW-0285">Flavoprotein</keyword>
<feature type="domain" description="Acyl-CoA dehydrogenase/oxidase C-terminal" evidence="5">
    <location>
        <begin position="277"/>
        <end position="427"/>
    </location>
</feature>
<keyword evidence="10" id="KW-1185">Reference proteome</keyword>
<comment type="cofactor">
    <cofactor evidence="4">
        <name>FAD</name>
        <dbReference type="ChEBI" id="CHEBI:57692"/>
    </cofactor>
</comment>
<accession>A0A1I4FT47</accession>
<proteinExistence type="inferred from homology"/>
<dbReference type="Pfam" id="PF00441">
    <property type="entry name" value="Acyl-CoA_dh_1"/>
    <property type="match status" value="1"/>
</dbReference>
<dbReference type="InterPro" id="IPR036250">
    <property type="entry name" value="AcylCo_DH-like_C"/>
</dbReference>
<dbReference type="PANTHER" id="PTHR42707">
    <property type="entry name" value="ACYL-COA DEHYDROGENASE"/>
    <property type="match status" value="1"/>
</dbReference>
<sequence>MGFLQTAPQLPHPWRSDRLLHALLDRALPAERRAALDTDLDVLGDYAVMAWQRASTSTRRKPVLTQWDAWGRRVDRIELTTAWQEGPVITTGHAVLAAGHEDHEHARLEEFARVYLYHVASEFYTCPLAMTDGAATALKASGNRELIERALPHFLSRDPATFWLSGQWMTETHGGSDVGNTETVAKQDADGQWRLYGRKWFSSAVVGEAALALARPEGAGSGTGSLALFYVETMDGAERKPELIIDRLKDKLGTQELPTAEVHLDGLPAWPLGELAHGVRQVAPMLNVTRTWNAIGAVSHMSRAISLARDFATRRQAFGRPLIEQPLHARTLADMQAEFEGAFALAFEVAHLLGRVEHGASAAHEVALLRLLTPLAKLWTGKLAVQTCSEAIECFGGAGYIEDTGLPQLLRDAQVYAIWEGTTNVLSLDNLRALAGDGLDALRTATARWLEGNDDMHAASAIRQTLDAAARWLNQHAAQRDMLEAGARGLAFTLARCAAATLLARQATWSTDHGDRRPAAALQRFIALGLDRLVAPDAGNTALLLG</sequence>
<dbReference type="EMBL" id="FOSR01000019">
    <property type="protein sequence ID" value="SFL20733.1"/>
    <property type="molecule type" value="Genomic_DNA"/>
</dbReference>
<dbReference type="Gene3D" id="6.10.250.600">
    <property type="match status" value="1"/>
</dbReference>
<comment type="similarity">
    <text evidence="1 4">Belongs to the acyl-CoA dehydrogenase family.</text>
</comment>
<dbReference type="PANTHER" id="PTHR42707:SF2">
    <property type="entry name" value="ACD11 DEHYDROGENASE"/>
    <property type="match status" value="1"/>
</dbReference>
<name>A0A1I4FT47_9GAMM</name>
<reference evidence="10" key="1">
    <citation type="submission" date="2016-10" db="EMBL/GenBank/DDBJ databases">
        <authorList>
            <person name="Varghese N."/>
            <person name="Submissions S."/>
        </authorList>
    </citation>
    <scope>NUCLEOTIDE SEQUENCE [LARGE SCALE GENOMIC DNA]</scope>
    <source>
        <strain evidence="10">MO64</strain>
    </source>
</reference>
<dbReference type="InterPro" id="IPR009100">
    <property type="entry name" value="AcylCoA_DH/oxidase_NM_dom_sf"/>
</dbReference>
<evidence type="ECO:0000313" key="9">
    <source>
        <dbReference type="EMBL" id="SFL20733.1"/>
    </source>
</evidence>
<evidence type="ECO:0000259" key="8">
    <source>
        <dbReference type="Pfam" id="PF22217"/>
    </source>
</evidence>
<dbReference type="Pfam" id="PF22217">
    <property type="entry name" value="ACDH-11_C"/>
    <property type="match status" value="1"/>
</dbReference>
<protein>
    <submittedName>
        <fullName evidence="9">Acyl-CoA dehydrogenase</fullName>
    </submittedName>
</protein>
<feature type="domain" description="Adaptive response protein AidB N-terminal" evidence="7">
    <location>
        <begin position="13"/>
        <end position="157"/>
    </location>
</feature>
<dbReference type="InterPro" id="IPR041504">
    <property type="entry name" value="AidB_N"/>
</dbReference>
<dbReference type="Pfam" id="PF02770">
    <property type="entry name" value="Acyl-CoA_dh_M"/>
    <property type="match status" value="1"/>
</dbReference>
<gene>
    <name evidence="9" type="ORF">SAMN05192579_11955</name>
</gene>
<feature type="domain" description="Acyl-CoA dehydrogenase 11-like C-terminal" evidence="8">
    <location>
        <begin position="458"/>
        <end position="513"/>
    </location>
</feature>